<dbReference type="PANTHER" id="PTHR19328">
    <property type="entry name" value="HEDGEHOG-INTERACTING PROTEIN"/>
    <property type="match status" value="1"/>
</dbReference>
<evidence type="ECO:0000259" key="4">
    <source>
        <dbReference type="PROSITE" id="PS50287"/>
    </source>
</evidence>
<feature type="domain" description="SRCR" evidence="4">
    <location>
        <begin position="337"/>
        <end position="371"/>
    </location>
</feature>
<evidence type="ECO:0000256" key="3">
    <source>
        <dbReference type="SAM" id="MobiDB-lite"/>
    </source>
</evidence>
<dbReference type="Proteomes" id="UP001356427">
    <property type="component" value="Unassembled WGS sequence"/>
</dbReference>
<organism evidence="5 6">
    <name type="scientific">Coregonus suidteri</name>
    <dbReference type="NCBI Taxonomy" id="861788"/>
    <lineage>
        <taxon>Eukaryota</taxon>
        <taxon>Metazoa</taxon>
        <taxon>Chordata</taxon>
        <taxon>Craniata</taxon>
        <taxon>Vertebrata</taxon>
        <taxon>Euteleostomi</taxon>
        <taxon>Actinopterygii</taxon>
        <taxon>Neopterygii</taxon>
        <taxon>Teleostei</taxon>
        <taxon>Protacanthopterygii</taxon>
        <taxon>Salmoniformes</taxon>
        <taxon>Salmonidae</taxon>
        <taxon>Coregoninae</taxon>
        <taxon>Coregonus</taxon>
    </lineage>
</organism>
<dbReference type="PROSITE" id="PS50287">
    <property type="entry name" value="SRCR_2"/>
    <property type="match status" value="1"/>
</dbReference>
<sequence length="371" mass="41204">MSLKENQSTGKWEYKEICMGKGQTCRFPKLINSYYKYIISFAEDEAGELYFLATGAPSASARAGVIYKIVDPSRRAPPGKCSFKPALVKIKGKLIHFHPKEEFVIDKKPTTTTTARTTATTTLRTPLTTMRSTTMRPSYRRTTATLKATAKPATTRATVKPLTTRATVKPATTPSNPTSMQQRPTGTASHALTTSWRQVTTARPGHATTPSRQRPSLSYTRPTVTLKPRPLLTTGARRPSPPTARPLTRPQPHATVRPSPLGVTTNRPQTTPRLMYWTAATKPTTQRPNFTLSKAQDKFLKGQSDKIDHSTGNWVNKKDRGSKPGKQRRRKHRAGSVRLISAEQLSDRGRVEIYIRGEWGTVCDDLFSSKA</sequence>
<dbReference type="EMBL" id="JAGTTL010000032">
    <property type="protein sequence ID" value="KAK6296970.1"/>
    <property type="molecule type" value="Genomic_DNA"/>
</dbReference>
<keyword evidence="6" id="KW-1185">Reference proteome</keyword>
<evidence type="ECO:0000256" key="2">
    <source>
        <dbReference type="PROSITE-ProRule" id="PRU00196"/>
    </source>
</evidence>
<dbReference type="InterPro" id="IPR036772">
    <property type="entry name" value="SRCR-like_dom_sf"/>
</dbReference>
<feature type="compositionally biased region" description="Polar residues" evidence="3">
    <location>
        <begin position="167"/>
        <end position="201"/>
    </location>
</feature>
<feature type="region of interest" description="Disordered" evidence="3">
    <location>
        <begin position="302"/>
        <end position="334"/>
    </location>
</feature>
<dbReference type="GO" id="GO:0016020">
    <property type="term" value="C:membrane"/>
    <property type="evidence" value="ECO:0007669"/>
    <property type="project" value="InterPro"/>
</dbReference>
<dbReference type="PANTHER" id="PTHR19328:SF58">
    <property type="entry name" value="HHIP-LIKE PROTEIN 1"/>
    <property type="match status" value="1"/>
</dbReference>
<feature type="compositionally biased region" description="Polar residues" evidence="3">
    <location>
        <begin position="208"/>
        <end position="223"/>
    </location>
</feature>
<evidence type="ECO:0000313" key="5">
    <source>
        <dbReference type="EMBL" id="KAK6296970.1"/>
    </source>
</evidence>
<evidence type="ECO:0000256" key="1">
    <source>
        <dbReference type="ARBA" id="ARBA00023157"/>
    </source>
</evidence>
<feature type="non-terminal residue" evidence="5">
    <location>
        <position position="371"/>
    </location>
</feature>
<accession>A0AAN8KX75</accession>
<gene>
    <name evidence="5" type="ORF">J4Q44_G00331120</name>
</gene>
<dbReference type="SUPFAM" id="SSF56487">
    <property type="entry name" value="SRCR-like"/>
    <property type="match status" value="1"/>
</dbReference>
<comment type="caution">
    <text evidence="2">Lacks conserved residue(s) required for the propagation of feature annotation.</text>
</comment>
<reference evidence="5 6" key="1">
    <citation type="submission" date="2021-04" db="EMBL/GenBank/DDBJ databases">
        <authorList>
            <person name="De Guttry C."/>
            <person name="Zahm M."/>
            <person name="Klopp C."/>
            <person name="Cabau C."/>
            <person name="Louis A."/>
            <person name="Berthelot C."/>
            <person name="Parey E."/>
            <person name="Roest Crollius H."/>
            <person name="Montfort J."/>
            <person name="Robinson-Rechavi M."/>
            <person name="Bucao C."/>
            <person name="Bouchez O."/>
            <person name="Gislard M."/>
            <person name="Lluch J."/>
            <person name="Milhes M."/>
            <person name="Lampietro C."/>
            <person name="Lopez Roques C."/>
            <person name="Donnadieu C."/>
            <person name="Braasch I."/>
            <person name="Desvignes T."/>
            <person name="Postlethwait J."/>
            <person name="Bobe J."/>
            <person name="Wedekind C."/>
            <person name="Guiguen Y."/>
        </authorList>
    </citation>
    <scope>NUCLEOTIDE SEQUENCE [LARGE SCALE GENOMIC DNA]</scope>
    <source>
        <strain evidence="5">Cs_M1</strain>
        <tissue evidence="5">Blood</tissue>
    </source>
</reference>
<name>A0AAN8KX75_9TELE</name>
<keyword evidence="1" id="KW-1015">Disulfide bond</keyword>
<evidence type="ECO:0000313" key="6">
    <source>
        <dbReference type="Proteomes" id="UP001356427"/>
    </source>
</evidence>
<feature type="compositionally biased region" description="Basic residues" evidence="3">
    <location>
        <begin position="323"/>
        <end position="334"/>
    </location>
</feature>
<proteinExistence type="predicted"/>
<dbReference type="InterPro" id="IPR001190">
    <property type="entry name" value="SRCR"/>
</dbReference>
<dbReference type="Gene3D" id="3.10.250.10">
    <property type="entry name" value="SRCR-like domain"/>
    <property type="match status" value="1"/>
</dbReference>
<feature type="region of interest" description="Disordered" evidence="3">
    <location>
        <begin position="167"/>
        <end position="269"/>
    </location>
</feature>
<protein>
    <recommendedName>
        <fullName evidence="4">SRCR domain-containing protein</fullName>
    </recommendedName>
</protein>
<comment type="caution">
    <text evidence="5">The sequence shown here is derived from an EMBL/GenBank/DDBJ whole genome shotgun (WGS) entry which is preliminary data.</text>
</comment>
<dbReference type="AlphaFoldDB" id="A0AAN8KX75"/>